<feature type="compositionally biased region" description="Basic residues" evidence="1">
    <location>
        <begin position="374"/>
        <end position="388"/>
    </location>
</feature>
<dbReference type="GO" id="GO:0008270">
    <property type="term" value="F:zinc ion binding"/>
    <property type="evidence" value="ECO:0007669"/>
    <property type="project" value="InterPro"/>
</dbReference>
<protein>
    <recommendedName>
        <fullName evidence="2">Zinc finger PMZ-type domain-containing protein</fullName>
    </recommendedName>
</protein>
<evidence type="ECO:0000313" key="3">
    <source>
        <dbReference type="EnsemblPlants" id="AET7Gv20904000.1"/>
    </source>
</evidence>
<accession>A0A453SDN4</accession>
<evidence type="ECO:0000259" key="2">
    <source>
        <dbReference type="SMART" id="SM00575"/>
    </source>
</evidence>
<dbReference type="Proteomes" id="UP000015105">
    <property type="component" value="Chromosome 7D"/>
</dbReference>
<dbReference type="Gramene" id="AET7Gv20904000.1">
    <property type="protein sequence ID" value="AET7Gv20904000.1"/>
    <property type="gene ID" value="AET7Gv20904000"/>
</dbReference>
<organism evidence="3 4">
    <name type="scientific">Aegilops tauschii subsp. strangulata</name>
    <name type="common">Goatgrass</name>
    <dbReference type="NCBI Taxonomy" id="200361"/>
    <lineage>
        <taxon>Eukaryota</taxon>
        <taxon>Viridiplantae</taxon>
        <taxon>Streptophyta</taxon>
        <taxon>Embryophyta</taxon>
        <taxon>Tracheophyta</taxon>
        <taxon>Spermatophyta</taxon>
        <taxon>Magnoliopsida</taxon>
        <taxon>Liliopsida</taxon>
        <taxon>Poales</taxon>
        <taxon>Poaceae</taxon>
        <taxon>BOP clade</taxon>
        <taxon>Pooideae</taxon>
        <taxon>Triticodae</taxon>
        <taxon>Triticeae</taxon>
        <taxon>Triticinae</taxon>
        <taxon>Aegilops</taxon>
    </lineage>
</organism>
<reference evidence="3" key="4">
    <citation type="submission" date="2019-03" db="UniProtKB">
        <authorList>
            <consortium name="EnsemblPlants"/>
        </authorList>
    </citation>
    <scope>IDENTIFICATION</scope>
</reference>
<sequence>MGNAVESVFSATRHGLCTFHIMQNAVKHLSCRKDKDKDKDKDKENEEDKEKEESNILADFSACMFEYEELENFEEAFHTMRTKVEKQTWFDSIYKVKEKWVVCYMKDAFTLGMRSTQLSESLNNDLKHHLKSDLDVIRFFKHFERVVQGKRDIELSSEYESRELVPRVKMRTPMLVQASQVYTPVIFECFQKEYERSIAACTKQLNVEYEFAVTISTPFEAPTFEKECKVIANPLEQTTFCSCGQFERIGILYAHALRILDLMNIKLLPAHYILKRWTREARSGTVQDRSGRNVVENPMLAAVLRYKYLSHKFVNLATPASRSEECCVLLDDALDSVGKVIAAKLQLGNESNPDKGCDTQVIAEKSNENLAAARLKKKSPRKKTKKRK</sequence>
<dbReference type="PANTHER" id="PTHR47718:SF2">
    <property type="entry name" value="PROTEIN FAR1-RELATED SEQUENCE 5-LIKE"/>
    <property type="match status" value="1"/>
</dbReference>
<reference evidence="3" key="5">
    <citation type="journal article" date="2021" name="G3 (Bethesda)">
        <title>Aegilops tauschii genome assembly Aet v5.0 features greater sequence contiguity and improved annotation.</title>
        <authorList>
            <person name="Wang L."/>
            <person name="Zhu T."/>
            <person name="Rodriguez J.C."/>
            <person name="Deal K.R."/>
            <person name="Dubcovsky J."/>
            <person name="McGuire P.E."/>
            <person name="Lux T."/>
            <person name="Spannagl M."/>
            <person name="Mayer K.F.X."/>
            <person name="Baldrich P."/>
            <person name="Meyers B.C."/>
            <person name="Huo N."/>
            <person name="Gu Y.Q."/>
            <person name="Zhou H."/>
            <person name="Devos K.M."/>
            <person name="Bennetzen J.L."/>
            <person name="Unver T."/>
            <person name="Budak H."/>
            <person name="Gulick P.J."/>
            <person name="Galiba G."/>
            <person name="Kalapos B."/>
            <person name="Nelson D.R."/>
            <person name="Li P."/>
            <person name="You F.M."/>
            <person name="Luo M.C."/>
            <person name="Dvorak J."/>
        </authorList>
    </citation>
    <scope>NUCLEOTIDE SEQUENCE [LARGE SCALE GENOMIC DNA]</scope>
    <source>
        <strain evidence="3">cv. AL8/78</strain>
    </source>
</reference>
<dbReference type="SMART" id="SM00575">
    <property type="entry name" value="ZnF_PMZ"/>
    <property type="match status" value="1"/>
</dbReference>
<dbReference type="STRING" id="200361.A0A453SDN4"/>
<reference evidence="4" key="2">
    <citation type="journal article" date="2017" name="Nat. Plants">
        <title>The Aegilops tauschii genome reveals multiple impacts of transposons.</title>
        <authorList>
            <person name="Zhao G."/>
            <person name="Zou C."/>
            <person name="Li K."/>
            <person name="Wang K."/>
            <person name="Li T."/>
            <person name="Gao L."/>
            <person name="Zhang X."/>
            <person name="Wang H."/>
            <person name="Yang Z."/>
            <person name="Liu X."/>
            <person name="Jiang W."/>
            <person name="Mao L."/>
            <person name="Kong X."/>
            <person name="Jiao Y."/>
            <person name="Jia J."/>
        </authorList>
    </citation>
    <scope>NUCLEOTIDE SEQUENCE [LARGE SCALE GENOMIC DNA]</scope>
    <source>
        <strain evidence="4">cv. AL8/78</strain>
    </source>
</reference>
<reference evidence="3" key="3">
    <citation type="journal article" date="2017" name="Nature">
        <title>Genome sequence of the progenitor of the wheat D genome Aegilops tauschii.</title>
        <authorList>
            <person name="Luo M.C."/>
            <person name="Gu Y.Q."/>
            <person name="Puiu D."/>
            <person name="Wang H."/>
            <person name="Twardziok S.O."/>
            <person name="Deal K.R."/>
            <person name="Huo N."/>
            <person name="Zhu T."/>
            <person name="Wang L."/>
            <person name="Wang Y."/>
            <person name="McGuire P.E."/>
            <person name="Liu S."/>
            <person name="Long H."/>
            <person name="Ramasamy R.K."/>
            <person name="Rodriguez J.C."/>
            <person name="Van S.L."/>
            <person name="Yuan L."/>
            <person name="Wang Z."/>
            <person name="Xia Z."/>
            <person name="Xiao L."/>
            <person name="Anderson O.D."/>
            <person name="Ouyang S."/>
            <person name="Liang Y."/>
            <person name="Zimin A.V."/>
            <person name="Pertea G."/>
            <person name="Qi P."/>
            <person name="Bennetzen J.L."/>
            <person name="Dai X."/>
            <person name="Dawson M.W."/>
            <person name="Muller H.G."/>
            <person name="Kugler K."/>
            <person name="Rivarola-Duarte L."/>
            <person name="Spannagl M."/>
            <person name="Mayer K.F.X."/>
            <person name="Lu F.H."/>
            <person name="Bevan M.W."/>
            <person name="Leroy P."/>
            <person name="Li P."/>
            <person name="You F.M."/>
            <person name="Sun Q."/>
            <person name="Liu Z."/>
            <person name="Lyons E."/>
            <person name="Wicker T."/>
            <person name="Salzberg S.L."/>
            <person name="Devos K.M."/>
            <person name="Dvorak J."/>
        </authorList>
    </citation>
    <scope>NUCLEOTIDE SEQUENCE [LARGE SCALE GENOMIC DNA]</scope>
    <source>
        <strain evidence="3">cv. AL8/78</strain>
    </source>
</reference>
<dbReference type="EnsemblPlants" id="AET7Gv20904000.1">
    <property type="protein sequence ID" value="AET7Gv20904000.1"/>
    <property type="gene ID" value="AET7Gv20904000"/>
</dbReference>
<feature type="region of interest" description="Disordered" evidence="1">
    <location>
        <begin position="369"/>
        <end position="388"/>
    </location>
</feature>
<feature type="region of interest" description="Disordered" evidence="1">
    <location>
        <begin position="33"/>
        <end position="54"/>
    </location>
</feature>
<evidence type="ECO:0000313" key="4">
    <source>
        <dbReference type="Proteomes" id="UP000015105"/>
    </source>
</evidence>
<dbReference type="InterPro" id="IPR006564">
    <property type="entry name" value="Znf_PMZ"/>
</dbReference>
<keyword evidence="4" id="KW-1185">Reference proteome</keyword>
<reference evidence="4" key="1">
    <citation type="journal article" date="2014" name="Science">
        <title>Ancient hybridizations among the ancestral genomes of bread wheat.</title>
        <authorList>
            <consortium name="International Wheat Genome Sequencing Consortium,"/>
            <person name="Marcussen T."/>
            <person name="Sandve S.R."/>
            <person name="Heier L."/>
            <person name="Spannagl M."/>
            <person name="Pfeifer M."/>
            <person name="Jakobsen K.S."/>
            <person name="Wulff B.B."/>
            <person name="Steuernagel B."/>
            <person name="Mayer K.F."/>
            <person name="Olsen O.A."/>
        </authorList>
    </citation>
    <scope>NUCLEOTIDE SEQUENCE [LARGE SCALE GENOMIC DNA]</scope>
    <source>
        <strain evidence="4">cv. AL8/78</strain>
    </source>
</reference>
<dbReference type="AlphaFoldDB" id="A0A453SDN4"/>
<evidence type="ECO:0000256" key="1">
    <source>
        <dbReference type="SAM" id="MobiDB-lite"/>
    </source>
</evidence>
<proteinExistence type="predicted"/>
<feature type="domain" description="Zinc finger PMZ-type" evidence="2">
    <location>
        <begin position="239"/>
        <end position="266"/>
    </location>
</feature>
<name>A0A453SDN4_AEGTS</name>
<dbReference type="PANTHER" id="PTHR47718">
    <property type="entry name" value="OS01G0519700 PROTEIN"/>
    <property type="match status" value="1"/>
</dbReference>